<accession>A0A6A6SG27</accession>
<dbReference type="GO" id="GO:0006367">
    <property type="term" value="P:transcription initiation at RNA polymerase II promoter"/>
    <property type="evidence" value="ECO:0007669"/>
    <property type="project" value="InterPro"/>
</dbReference>
<dbReference type="GO" id="GO:0003743">
    <property type="term" value="F:translation initiation factor activity"/>
    <property type="evidence" value="ECO:0007669"/>
    <property type="project" value="UniProtKB-KW"/>
</dbReference>
<dbReference type="Gene3D" id="1.10.287.190">
    <property type="entry name" value="Transcription factor IIA gamma subunit, alpha-helical domain"/>
    <property type="match status" value="1"/>
</dbReference>
<comment type="subunit">
    <text evidence="8">TFIIA is a heterodimer composed of the large TOA1 and the small TOA2 subunits.</text>
</comment>
<evidence type="ECO:0000313" key="13">
    <source>
        <dbReference type="Proteomes" id="UP000799753"/>
    </source>
</evidence>
<dbReference type="EMBL" id="MU006777">
    <property type="protein sequence ID" value="KAF2645633.1"/>
    <property type="molecule type" value="Genomic_DNA"/>
</dbReference>
<dbReference type="OrthoDB" id="586585at2759"/>
<dbReference type="Gene3D" id="2.30.18.10">
    <property type="entry name" value="Transcription factor IIA (TFIIA), beta-barrel domain"/>
    <property type="match status" value="1"/>
</dbReference>
<evidence type="ECO:0000259" key="10">
    <source>
        <dbReference type="Pfam" id="PF02268"/>
    </source>
</evidence>
<dbReference type="InterPro" id="IPR003194">
    <property type="entry name" value="TFIIA_gsu"/>
</dbReference>
<dbReference type="InterPro" id="IPR015871">
    <property type="entry name" value="TFIIA_gsu_C"/>
</dbReference>
<evidence type="ECO:0000256" key="2">
    <source>
        <dbReference type="ARBA" id="ARBA00007675"/>
    </source>
</evidence>
<evidence type="ECO:0000256" key="6">
    <source>
        <dbReference type="ARBA" id="ARBA00023242"/>
    </source>
</evidence>
<evidence type="ECO:0000256" key="9">
    <source>
        <dbReference type="PIRNR" id="PIRNR009415"/>
    </source>
</evidence>
<evidence type="ECO:0000256" key="5">
    <source>
        <dbReference type="ARBA" id="ARBA00023163"/>
    </source>
</evidence>
<name>A0A6A6SG27_9PLEO</name>
<dbReference type="FunFam" id="1.10.287.190:FF:000001">
    <property type="entry name" value="Transcription initiation factor IIA subunit 2"/>
    <property type="match status" value="1"/>
</dbReference>
<keyword evidence="4 9" id="KW-0805">Transcription regulation</keyword>
<comment type="similarity">
    <text evidence="2 9">Belongs to the TFIIA subunit 2 family.</text>
</comment>
<sequence length="117" mass="13197">MAAAANSADSKYYELYRRSSVGGALTDTLDNLITERRIEPQLAMKILANFDKAVADVLADRVKARLTFKGHLDTYRFCDEVWTFIIKDINFKLDNAGQIHADRVKIVSCNTKRPGET</sequence>
<feature type="domain" description="Transcription initiation factor IIA gamma subunit C-terminal" evidence="11">
    <location>
        <begin position="69"/>
        <end position="110"/>
    </location>
</feature>
<gene>
    <name evidence="12" type="ORF">P280DRAFT_417565</name>
</gene>
<keyword evidence="5 9" id="KW-0804">Transcription</keyword>
<evidence type="ECO:0000256" key="3">
    <source>
        <dbReference type="ARBA" id="ARBA00019928"/>
    </source>
</evidence>
<dbReference type="PANTHER" id="PTHR10966">
    <property type="entry name" value="TRANSCRIPTION INITIATION FACTOR IIA SUBUNIT 2"/>
    <property type="match status" value="1"/>
</dbReference>
<evidence type="ECO:0000256" key="1">
    <source>
        <dbReference type="ARBA" id="ARBA00004123"/>
    </source>
</evidence>
<dbReference type="Pfam" id="PF02751">
    <property type="entry name" value="TFIIA_gamma_C"/>
    <property type="match status" value="1"/>
</dbReference>
<keyword evidence="12" id="KW-0396">Initiation factor</keyword>
<keyword evidence="12" id="KW-0648">Protein biosynthesis</keyword>
<dbReference type="Pfam" id="PF02268">
    <property type="entry name" value="TFIIA_gamma_N"/>
    <property type="match status" value="1"/>
</dbReference>
<evidence type="ECO:0000256" key="4">
    <source>
        <dbReference type="ARBA" id="ARBA00023015"/>
    </source>
</evidence>
<reference evidence="12" key="1">
    <citation type="journal article" date="2020" name="Stud. Mycol.">
        <title>101 Dothideomycetes genomes: a test case for predicting lifestyles and emergence of pathogens.</title>
        <authorList>
            <person name="Haridas S."/>
            <person name="Albert R."/>
            <person name="Binder M."/>
            <person name="Bloem J."/>
            <person name="Labutti K."/>
            <person name="Salamov A."/>
            <person name="Andreopoulos B."/>
            <person name="Baker S."/>
            <person name="Barry K."/>
            <person name="Bills G."/>
            <person name="Bluhm B."/>
            <person name="Cannon C."/>
            <person name="Castanera R."/>
            <person name="Culley D."/>
            <person name="Daum C."/>
            <person name="Ezra D."/>
            <person name="Gonzalez J."/>
            <person name="Henrissat B."/>
            <person name="Kuo A."/>
            <person name="Liang C."/>
            <person name="Lipzen A."/>
            <person name="Lutzoni F."/>
            <person name="Magnuson J."/>
            <person name="Mondo S."/>
            <person name="Nolan M."/>
            <person name="Ohm R."/>
            <person name="Pangilinan J."/>
            <person name="Park H.-J."/>
            <person name="Ramirez L."/>
            <person name="Alfaro M."/>
            <person name="Sun H."/>
            <person name="Tritt A."/>
            <person name="Yoshinaga Y."/>
            <person name="Zwiers L.-H."/>
            <person name="Turgeon B."/>
            <person name="Goodwin S."/>
            <person name="Spatafora J."/>
            <person name="Crous P."/>
            <person name="Grigoriev I."/>
        </authorList>
    </citation>
    <scope>NUCLEOTIDE SEQUENCE</scope>
    <source>
        <strain evidence="12">CBS 473.64</strain>
    </source>
</reference>
<dbReference type="GO" id="GO:0005672">
    <property type="term" value="C:transcription factor TFIIA complex"/>
    <property type="evidence" value="ECO:0007669"/>
    <property type="project" value="InterPro"/>
</dbReference>
<dbReference type="SUPFAM" id="SSF47396">
    <property type="entry name" value="Transcription factor IIA (TFIIA), alpha-helical domain"/>
    <property type="match status" value="1"/>
</dbReference>
<evidence type="ECO:0000256" key="8">
    <source>
        <dbReference type="ARBA" id="ARBA00063181"/>
    </source>
</evidence>
<dbReference type="CDD" id="cd10014">
    <property type="entry name" value="TFIIA_gamma_C"/>
    <property type="match status" value="1"/>
</dbReference>
<dbReference type="InterPro" id="IPR015872">
    <property type="entry name" value="TFIIA_gsu_N"/>
</dbReference>
<feature type="domain" description="Transcription initiation factor IIA gamma subunit N-terminal" evidence="10">
    <location>
        <begin position="12"/>
        <end position="58"/>
    </location>
</feature>
<keyword evidence="6 9" id="KW-0539">Nucleus</keyword>
<evidence type="ECO:0000256" key="7">
    <source>
        <dbReference type="ARBA" id="ARBA00024733"/>
    </source>
</evidence>
<dbReference type="AlphaFoldDB" id="A0A6A6SG27"/>
<dbReference type="FunFam" id="2.30.18.10:FF:000003">
    <property type="entry name" value="Transcription initiation factor IIA subunit 2"/>
    <property type="match status" value="1"/>
</dbReference>
<dbReference type="PIRSF" id="PIRSF009415">
    <property type="entry name" value="Hum_TFIIA_gamma"/>
    <property type="match status" value="1"/>
</dbReference>
<dbReference type="CDD" id="cd10145">
    <property type="entry name" value="TFIIA_gamma_N"/>
    <property type="match status" value="1"/>
</dbReference>
<comment type="subcellular location">
    <subcellularLocation>
        <location evidence="1 9">Nucleus</location>
    </subcellularLocation>
</comment>
<organism evidence="12 13">
    <name type="scientific">Massarina eburnea CBS 473.64</name>
    <dbReference type="NCBI Taxonomy" id="1395130"/>
    <lineage>
        <taxon>Eukaryota</taxon>
        <taxon>Fungi</taxon>
        <taxon>Dikarya</taxon>
        <taxon>Ascomycota</taxon>
        <taxon>Pezizomycotina</taxon>
        <taxon>Dothideomycetes</taxon>
        <taxon>Pleosporomycetidae</taxon>
        <taxon>Pleosporales</taxon>
        <taxon>Massarineae</taxon>
        <taxon>Massarinaceae</taxon>
        <taxon>Massarina</taxon>
    </lineage>
</organism>
<dbReference type="Proteomes" id="UP000799753">
    <property type="component" value="Unassembled WGS sequence"/>
</dbReference>
<evidence type="ECO:0000313" key="12">
    <source>
        <dbReference type="EMBL" id="KAF2645633.1"/>
    </source>
</evidence>
<proteinExistence type="inferred from homology"/>
<dbReference type="InterPro" id="IPR009088">
    <property type="entry name" value="TFIIA_b-brl"/>
</dbReference>
<keyword evidence="13" id="KW-1185">Reference proteome</keyword>
<comment type="function">
    <text evidence="7">TFIIA is a component of the transcription machinery of RNA polymerase II and plays an important role in transcriptional activation. TFIIA in a complex with TBP mediates transcriptional activity.</text>
</comment>
<evidence type="ECO:0000259" key="11">
    <source>
        <dbReference type="Pfam" id="PF02751"/>
    </source>
</evidence>
<dbReference type="InterPro" id="IPR009083">
    <property type="entry name" value="TFIIA_a-hlx"/>
</dbReference>
<protein>
    <recommendedName>
        <fullName evidence="3 9">Transcription initiation factor IIA subunit 2</fullName>
    </recommendedName>
</protein>
<dbReference type="SUPFAM" id="SSF50784">
    <property type="entry name" value="Transcription factor IIA (TFIIA), beta-barrel domain"/>
    <property type="match status" value="1"/>
</dbReference>